<feature type="region of interest" description="Disordered" evidence="1">
    <location>
        <begin position="72"/>
        <end position="93"/>
    </location>
</feature>
<reference evidence="2 3" key="1">
    <citation type="journal article" date="2019" name="Nat. Med.">
        <title>A library of human gut bacterial isolates paired with longitudinal multiomics data enables mechanistic microbiome research.</title>
        <authorList>
            <person name="Poyet M."/>
            <person name="Groussin M."/>
            <person name="Gibbons S.M."/>
            <person name="Avila-Pacheco J."/>
            <person name="Jiang X."/>
            <person name="Kearney S.M."/>
            <person name="Perrotta A.R."/>
            <person name="Berdy B."/>
            <person name="Zhao S."/>
            <person name="Lieberman T.D."/>
            <person name="Swanson P.K."/>
            <person name="Smith M."/>
            <person name="Roesemann S."/>
            <person name="Alexander J.E."/>
            <person name="Rich S.A."/>
            <person name="Livny J."/>
            <person name="Vlamakis H."/>
            <person name="Clish C."/>
            <person name="Bullock K."/>
            <person name="Deik A."/>
            <person name="Scott J."/>
            <person name="Pierce K.A."/>
            <person name="Xavier R.J."/>
            <person name="Alm E.J."/>
        </authorList>
    </citation>
    <scope>NUCLEOTIDE SEQUENCE [LARGE SCALE GENOMIC DNA]</scope>
    <source>
        <strain evidence="2 3">BIOML-A5</strain>
    </source>
</reference>
<dbReference type="RefSeq" id="WP_154250152.1">
    <property type="nucleotide sequence ID" value="NZ_JADMVC010000009.1"/>
</dbReference>
<dbReference type="EMBL" id="WKPO01000005">
    <property type="protein sequence ID" value="MSB48057.1"/>
    <property type="molecule type" value="Genomic_DNA"/>
</dbReference>
<organism evidence="2 3">
    <name type="scientific">Flavonifractor plautii</name>
    <name type="common">Fusobacterium plautii</name>
    <dbReference type="NCBI Taxonomy" id="292800"/>
    <lineage>
        <taxon>Bacteria</taxon>
        <taxon>Bacillati</taxon>
        <taxon>Bacillota</taxon>
        <taxon>Clostridia</taxon>
        <taxon>Eubacteriales</taxon>
        <taxon>Oscillospiraceae</taxon>
        <taxon>Flavonifractor</taxon>
    </lineage>
</organism>
<proteinExistence type="predicted"/>
<gene>
    <name evidence="2" type="ORF">GKE90_04975</name>
</gene>
<dbReference type="AlphaFoldDB" id="A0A6I2RG10"/>
<sequence>MADDRVCEGYHVIKSKRIKDVEIVLAHNPKAPSPYVTWKSYAHRQFKEFAYGNYFGDRESAEKDFRRRVEELRQDYGLPPKPRKPPGHDDMAR</sequence>
<accession>A0A6I2RG10</accession>
<evidence type="ECO:0000313" key="3">
    <source>
        <dbReference type="Proteomes" id="UP000429811"/>
    </source>
</evidence>
<comment type="caution">
    <text evidence="2">The sequence shown here is derived from an EMBL/GenBank/DDBJ whole genome shotgun (WGS) entry which is preliminary data.</text>
</comment>
<dbReference type="Proteomes" id="UP000429811">
    <property type="component" value="Unassembled WGS sequence"/>
</dbReference>
<name>A0A6I2RG10_FLAPL</name>
<protein>
    <submittedName>
        <fullName evidence="2">Uncharacterized protein</fullName>
    </submittedName>
</protein>
<evidence type="ECO:0000256" key="1">
    <source>
        <dbReference type="SAM" id="MobiDB-lite"/>
    </source>
</evidence>
<evidence type="ECO:0000313" key="2">
    <source>
        <dbReference type="EMBL" id="MSB48057.1"/>
    </source>
</evidence>